<dbReference type="Pfam" id="PF05057">
    <property type="entry name" value="DUF676"/>
    <property type="match status" value="1"/>
</dbReference>
<reference evidence="5" key="1">
    <citation type="submission" date="2021-07" db="EMBL/GenBank/DDBJ databases">
        <title>Draft genome of Mortierella alpina, strain LL118, isolated from an aspen leaf litter sample.</title>
        <authorList>
            <person name="Yang S."/>
            <person name="Vinatzer B.A."/>
        </authorList>
    </citation>
    <scope>NUCLEOTIDE SEQUENCE</scope>
    <source>
        <strain evidence="5">LL118</strain>
    </source>
</reference>
<evidence type="ECO:0000259" key="4">
    <source>
        <dbReference type="Pfam" id="PF05057"/>
    </source>
</evidence>
<dbReference type="Gene3D" id="3.40.50.1820">
    <property type="entry name" value="alpha/beta hydrolase"/>
    <property type="match status" value="1"/>
</dbReference>
<organism evidence="5 6">
    <name type="scientific">Mortierella alpina</name>
    <name type="common">Oleaginous fungus</name>
    <name type="synonym">Mortierella renispora</name>
    <dbReference type="NCBI Taxonomy" id="64518"/>
    <lineage>
        <taxon>Eukaryota</taxon>
        <taxon>Fungi</taxon>
        <taxon>Fungi incertae sedis</taxon>
        <taxon>Mucoromycota</taxon>
        <taxon>Mortierellomycotina</taxon>
        <taxon>Mortierellomycetes</taxon>
        <taxon>Mortierellales</taxon>
        <taxon>Mortierellaceae</taxon>
        <taxon>Mortierella</taxon>
    </lineage>
</organism>
<dbReference type="AlphaFoldDB" id="A0A9P8A2A4"/>
<accession>A0A9P8A2A4</accession>
<dbReference type="PANTHER" id="PTHR11440">
    <property type="entry name" value="LECITHIN-CHOLESTEROL ACYLTRANSFERASE-RELATED"/>
    <property type="match status" value="1"/>
</dbReference>
<feature type="domain" description="DUF676" evidence="4">
    <location>
        <begin position="213"/>
        <end position="279"/>
    </location>
</feature>
<feature type="compositionally biased region" description="Basic and acidic residues" evidence="2">
    <location>
        <begin position="78"/>
        <end position="87"/>
    </location>
</feature>
<comment type="similarity">
    <text evidence="1">Belongs to the putative lipase ROG1 family.</text>
</comment>
<name>A0A9P8A2A4_MORAP</name>
<comment type="caution">
    <text evidence="5">The sequence shown here is derived from an EMBL/GenBank/DDBJ whole genome shotgun (WGS) entry which is preliminary data.</text>
</comment>
<gene>
    <name evidence="5" type="ORF">KVV02_008081</name>
</gene>
<evidence type="ECO:0000256" key="2">
    <source>
        <dbReference type="SAM" id="MobiDB-lite"/>
    </source>
</evidence>
<dbReference type="Proteomes" id="UP000717515">
    <property type="component" value="Unassembled WGS sequence"/>
</dbReference>
<evidence type="ECO:0000313" key="5">
    <source>
        <dbReference type="EMBL" id="KAG9323013.1"/>
    </source>
</evidence>
<dbReference type="SUPFAM" id="SSF53474">
    <property type="entry name" value="alpha/beta-Hydrolases"/>
    <property type="match status" value="1"/>
</dbReference>
<keyword evidence="3" id="KW-0732">Signal</keyword>
<sequence>MLMNTTSFLASQLRSTLAATVNSTTSLVSSIKSTLRWTATTEESSRHTRLQQQQQQEQQEHQEQQRYQQYQQRKHLQRHVDGDETARAKSSAAYSQEVDVGRGPFLHEQYPSLQPWKNLDRRIKNFGLSMPLSANYTAPRHPIVLCHGLFGFDKMGPETIPPLQIHYWNGIQKALTKLGAKVVVARVPRTGAIRERAEDLDRMLSMTMEGSPVNFVAHSMGGLDCRYLISHIRDKKYQVQSLTTLSTPHRGSPMMDWFRDNIGVGLLQQSEEEAMQKLGEAAMKARMAAQEASNAIDAYLDHASAQYRRASDPRNGGAAAAAAAERCRSGLSNIPFVKRLIPLLDTPAYANLTTTFCNDIFNPNTPDDPRVSYYSYGASVPQLPLWAPLGFPFEVIKAKEGENDGLVSVASARWGKYIETVECDHWDLNNRWRLKIGYSQKPFDAVELYMSAATRLFREGH</sequence>
<feature type="signal peptide" evidence="3">
    <location>
        <begin position="1"/>
        <end position="18"/>
    </location>
</feature>
<protein>
    <recommendedName>
        <fullName evidence="4">DUF676 domain-containing protein</fullName>
    </recommendedName>
</protein>
<dbReference type="InterPro" id="IPR029058">
    <property type="entry name" value="AB_hydrolase_fold"/>
</dbReference>
<feature type="region of interest" description="Disordered" evidence="2">
    <location>
        <begin position="39"/>
        <end position="94"/>
    </location>
</feature>
<dbReference type="InterPro" id="IPR007751">
    <property type="entry name" value="DUF676_lipase-like"/>
</dbReference>
<evidence type="ECO:0000256" key="3">
    <source>
        <dbReference type="SAM" id="SignalP"/>
    </source>
</evidence>
<dbReference type="EMBL" id="JAIFTL010000119">
    <property type="protein sequence ID" value="KAG9323013.1"/>
    <property type="molecule type" value="Genomic_DNA"/>
</dbReference>
<proteinExistence type="inferred from homology"/>
<evidence type="ECO:0000256" key="1">
    <source>
        <dbReference type="ARBA" id="ARBA00007920"/>
    </source>
</evidence>
<feature type="chain" id="PRO_5040167873" description="DUF676 domain-containing protein" evidence="3">
    <location>
        <begin position="19"/>
        <end position="461"/>
    </location>
</feature>
<evidence type="ECO:0000313" key="6">
    <source>
        <dbReference type="Proteomes" id="UP000717515"/>
    </source>
</evidence>